<comment type="caution">
    <text evidence="5">The sequence shown here is derived from an EMBL/GenBank/DDBJ whole genome shotgun (WGS) entry which is preliminary data.</text>
</comment>
<evidence type="ECO:0000256" key="3">
    <source>
        <dbReference type="RuleBase" id="RU361235"/>
    </source>
</evidence>
<dbReference type="InterPro" id="IPR050309">
    <property type="entry name" value="Type-B_Carboxylest/Lipase"/>
</dbReference>
<dbReference type="AlphaFoldDB" id="A0A8H7NE40"/>
<dbReference type="Pfam" id="PF00135">
    <property type="entry name" value="COesterase"/>
    <property type="match status" value="1"/>
</dbReference>
<evidence type="ECO:0000256" key="1">
    <source>
        <dbReference type="ARBA" id="ARBA00005964"/>
    </source>
</evidence>
<dbReference type="InterPro" id="IPR002018">
    <property type="entry name" value="CarbesteraseB"/>
</dbReference>
<dbReference type="InterPro" id="IPR019826">
    <property type="entry name" value="Carboxylesterase_B_AS"/>
</dbReference>
<proteinExistence type="inferred from homology"/>
<dbReference type="PROSITE" id="PS00122">
    <property type="entry name" value="CARBOXYLESTERASE_B_1"/>
    <property type="match status" value="1"/>
</dbReference>
<dbReference type="Gene3D" id="3.40.50.1820">
    <property type="entry name" value="alpha/beta hydrolase"/>
    <property type="match status" value="1"/>
</dbReference>
<dbReference type="SUPFAM" id="SSF53474">
    <property type="entry name" value="alpha/beta-Hydrolases"/>
    <property type="match status" value="1"/>
</dbReference>
<protein>
    <recommendedName>
        <fullName evidence="3">Carboxylic ester hydrolase</fullName>
        <ecNumber evidence="3">3.1.1.-</ecNumber>
    </recommendedName>
</protein>
<keyword evidence="2 3" id="KW-0378">Hydrolase</keyword>
<dbReference type="Proteomes" id="UP000616885">
    <property type="component" value="Unassembled WGS sequence"/>
</dbReference>
<evidence type="ECO:0000256" key="2">
    <source>
        <dbReference type="ARBA" id="ARBA00022801"/>
    </source>
</evidence>
<dbReference type="GO" id="GO:0016787">
    <property type="term" value="F:hydrolase activity"/>
    <property type="evidence" value="ECO:0007669"/>
    <property type="project" value="UniProtKB-KW"/>
</dbReference>
<name>A0A8H7NE40_BIOOC</name>
<dbReference type="EC" id="3.1.1.-" evidence="3"/>
<dbReference type="PANTHER" id="PTHR11559">
    <property type="entry name" value="CARBOXYLESTERASE"/>
    <property type="match status" value="1"/>
</dbReference>
<gene>
    <name evidence="5" type="ORF">IM811_012711</name>
</gene>
<evidence type="ECO:0000313" key="6">
    <source>
        <dbReference type="Proteomes" id="UP000616885"/>
    </source>
</evidence>
<evidence type="ECO:0000259" key="4">
    <source>
        <dbReference type="Pfam" id="PF00135"/>
    </source>
</evidence>
<organism evidence="5 6">
    <name type="scientific">Bionectria ochroleuca</name>
    <name type="common">Gliocladium roseum</name>
    <dbReference type="NCBI Taxonomy" id="29856"/>
    <lineage>
        <taxon>Eukaryota</taxon>
        <taxon>Fungi</taxon>
        <taxon>Dikarya</taxon>
        <taxon>Ascomycota</taxon>
        <taxon>Pezizomycotina</taxon>
        <taxon>Sordariomycetes</taxon>
        <taxon>Hypocreomycetidae</taxon>
        <taxon>Hypocreales</taxon>
        <taxon>Bionectriaceae</taxon>
        <taxon>Clonostachys</taxon>
    </lineage>
</organism>
<accession>A0A8H7NE40</accession>
<evidence type="ECO:0000313" key="5">
    <source>
        <dbReference type="EMBL" id="KAF9753953.1"/>
    </source>
</evidence>
<dbReference type="EMBL" id="JADCTT010000004">
    <property type="protein sequence ID" value="KAF9753953.1"/>
    <property type="molecule type" value="Genomic_DNA"/>
</dbReference>
<comment type="similarity">
    <text evidence="1 3">Belongs to the type-B carboxylesterase/lipase family.</text>
</comment>
<reference evidence="5" key="1">
    <citation type="submission" date="2020-10" db="EMBL/GenBank/DDBJ databases">
        <title>High-Quality Genome Resource of Clonostachys rosea strain S41 by Oxford Nanopore Long-Read Sequencing.</title>
        <authorList>
            <person name="Wang H."/>
        </authorList>
    </citation>
    <scope>NUCLEOTIDE SEQUENCE</scope>
    <source>
        <strain evidence="5">S41</strain>
    </source>
</reference>
<sequence length="541" mass="57586">MQAISSPTIAVNGCLIIGARFSPAASAACPKPVEAFYNIPYASTDRFSKARPLPLGSQTSGTRLDASRIKFAGPNPNCTTSTLRLHITRPSTASQQPLPVVIYFHGGAFNFGDPLETDLVSFVAHAQKDIIVVAAHYRLGVLGFLAGEGEANLGLKDQRLAVEWVHSWIPVFGGDPALITLRGVSAGAHSIGHHMLNPSPLPFHKAILESGSPTARSVLSASHPRTVANLDSVRSSMLPVVTPPRTVKVNFLLDAGLDVFSKHTDSLIWPFQPVVEGPGGIIPDLPLNLWQQKASSDQSTTSGSGTSPLPAAVITGFCTSEGIDFIPKSCSDFRSFFTKLIPSLTPTDLEALEALYPPRGDQAAGRRADLARRLGVAYGDYAYICPVIHTAHMASRLGGTVYLYEFAALVSEAHRAASHASHSDFVTRSTLGAGCPGLEAVSAEMHSRWAEFAASPTGVFAEDRWPPFVTPFGGDDDGDEAKGKLLVFGQGNNEVSGGGNAGVPVQTRTLTKREKEVCKFWWDRMELSQGDGNAGVVSEAY</sequence>
<feature type="domain" description="Carboxylesterase type B" evidence="4">
    <location>
        <begin position="15"/>
        <end position="468"/>
    </location>
</feature>
<dbReference type="InterPro" id="IPR029058">
    <property type="entry name" value="AB_hydrolase_fold"/>
</dbReference>